<evidence type="ECO:0000256" key="10">
    <source>
        <dbReference type="SAM" id="SignalP"/>
    </source>
</evidence>
<feature type="transmembrane region" description="Helical" evidence="9">
    <location>
        <begin position="63"/>
        <end position="82"/>
    </location>
</feature>
<feature type="transmembrane region" description="Helical" evidence="9">
    <location>
        <begin position="130"/>
        <end position="148"/>
    </location>
</feature>
<dbReference type="PANTHER" id="PTHR38686">
    <property type="entry name" value="APOLIPOPROTEIN N-ACYLTRANSFERASE"/>
    <property type="match status" value="1"/>
</dbReference>
<dbReference type="CDD" id="cd07571">
    <property type="entry name" value="ALP_N-acyl_transferase"/>
    <property type="match status" value="1"/>
</dbReference>
<sequence length="593" mass="62129">MKRAAPFLLAVASGAAMALSLPLVVPFVSIRQVDPAGRLEVVAWVALVPAFLALRAAPRARRAFALGLVAGLAYFFCAIYWVSHAMTAFGGLSLPFSIFALTLLVLYMAVHWATAFWISWRVRARLGWPLWAHLPVVWTALELSRNYLASGFPWANLGYTQARTLPVAQLAAAVGPYGIAALVVLVNAVLAEAVAARREGRALPLRPLAATAALLVAVVAGGALHLRAARARMAAAPSVRVGVVQPNVDQSVKNKARDNRDYILERLVPETIDADRRGADLVVWPEAAYPLYVPPGIDTFGIAGSGMPVLGHAHVLVGASTLEWLRDGDPKRPGARAPRVGNATFLVSPTLDVLGRYQKHHLVPFGEYVPGWVHAVLPFVGHLVPSFAPVAPGRDLAVLSFPLSAAPSPAAAAAAVPASGAPGGAALADPPAAAPAGDPVRLAPLICYDAIFPEITGAFARGAPEPEILVNPTNDAWYGYSSGPYQFLAIVRLRAIEAGKAVVRPAYAGVSAVILPTGEVAPGAIEVGPVDPDLAPDPAEPARLLLADVPRLRGRTLYTSIGDLFAYACAALAAVALAATFRRRPAAAGPRGE</sequence>
<feature type="chain" id="PRO_5046024170" description="Apolipoprotein N-acyltransferase" evidence="10">
    <location>
        <begin position="19"/>
        <end position="593"/>
    </location>
</feature>
<feature type="domain" description="CN hydrolase" evidence="11">
    <location>
        <begin position="239"/>
        <end position="551"/>
    </location>
</feature>
<name>A0ABM7X290_9BACT</name>
<keyword evidence="13" id="KW-1185">Reference proteome</keyword>
<dbReference type="Pfam" id="PF00795">
    <property type="entry name" value="CN_hydrolase"/>
    <property type="match status" value="1"/>
</dbReference>
<protein>
    <recommendedName>
        <fullName evidence="9">Apolipoprotein N-acyltransferase</fullName>
        <shortName evidence="9">ALP N-acyltransferase</shortName>
        <ecNumber evidence="9">2.3.1.269</ecNumber>
    </recommendedName>
</protein>
<evidence type="ECO:0000256" key="6">
    <source>
        <dbReference type="ARBA" id="ARBA00022989"/>
    </source>
</evidence>
<dbReference type="SUPFAM" id="SSF56317">
    <property type="entry name" value="Carbon-nitrogen hydrolase"/>
    <property type="match status" value="1"/>
</dbReference>
<reference evidence="13" key="1">
    <citation type="journal article" date="2022" name="Int. J. Syst. Evol. Microbiol.">
        <title>Anaeromyxobacter oryzae sp. nov., Anaeromyxobacter diazotrophicus sp. nov. and Anaeromyxobacter paludicola sp. nov., isolated from paddy soils.</title>
        <authorList>
            <person name="Itoh H."/>
            <person name="Xu Z."/>
            <person name="Mise K."/>
            <person name="Masuda Y."/>
            <person name="Ushijima N."/>
            <person name="Hayakawa C."/>
            <person name="Shiratori Y."/>
            <person name="Senoo K."/>
        </authorList>
    </citation>
    <scope>NUCLEOTIDE SEQUENCE [LARGE SCALE GENOMIC DNA]</scope>
    <source>
        <strain evidence="13">Red232</strain>
    </source>
</reference>
<evidence type="ECO:0000313" key="13">
    <source>
        <dbReference type="Proteomes" id="UP001162891"/>
    </source>
</evidence>
<evidence type="ECO:0000256" key="2">
    <source>
        <dbReference type="ARBA" id="ARBA00010065"/>
    </source>
</evidence>
<evidence type="ECO:0000256" key="7">
    <source>
        <dbReference type="ARBA" id="ARBA00023136"/>
    </source>
</evidence>
<dbReference type="InterPro" id="IPR003010">
    <property type="entry name" value="C-N_Hydrolase"/>
</dbReference>
<keyword evidence="10" id="KW-0732">Signal</keyword>
<dbReference type="EMBL" id="AP025591">
    <property type="protein sequence ID" value="BDG05909.1"/>
    <property type="molecule type" value="Genomic_DNA"/>
</dbReference>
<dbReference type="HAMAP" id="MF_01148">
    <property type="entry name" value="Lnt"/>
    <property type="match status" value="1"/>
</dbReference>
<dbReference type="Gene3D" id="3.60.110.10">
    <property type="entry name" value="Carbon-nitrogen hydrolase"/>
    <property type="match status" value="1"/>
</dbReference>
<keyword evidence="7 9" id="KW-0472">Membrane</keyword>
<dbReference type="InterPro" id="IPR004563">
    <property type="entry name" value="Apolipo_AcylTrfase"/>
</dbReference>
<dbReference type="NCBIfam" id="TIGR00546">
    <property type="entry name" value="lnt"/>
    <property type="match status" value="1"/>
</dbReference>
<feature type="transmembrane region" description="Helical" evidence="9">
    <location>
        <begin position="203"/>
        <end position="224"/>
    </location>
</feature>
<dbReference type="Proteomes" id="UP001162891">
    <property type="component" value="Chromosome"/>
</dbReference>
<evidence type="ECO:0000256" key="5">
    <source>
        <dbReference type="ARBA" id="ARBA00022692"/>
    </source>
</evidence>
<proteinExistence type="inferred from homology"/>
<evidence type="ECO:0000256" key="3">
    <source>
        <dbReference type="ARBA" id="ARBA00022475"/>
    </source>
</evidence>
<keyword evidence="8 9" id="KW-0012">Acyltransferase</keyword>
<evidence type="ECO:0000313" key="12">
    <source>
        <dbReference type="EMBL" id="BDG05909.1"/>
    </source>
</evidence>
<keyword evidence="4 9" id="KW-0808">Transferase</keyword>
<dbReference type="InterPro" id="IPR045378">
    <property type="entry name" value="LNT_N"/>
</dbReference>
<evidence type="ECO:0000256" key="4">
    <source>
        <dbReference type="ARBA" id="ARBA00022679"/>
    </source>
</evidence>
<evidence type="ECO:0000259" key="11">
    <source>
        <dbReference type="PROSITE" id="PS50263"/>
    </source>
</evidence>
<evidence type="ECO:0000256" key="1">
    <source>
        <dbReference type="ARBA" id="ARBA00004651"/>
    </source>
</evidence>
<feature type="transmembrane region" description="Helical" evidence="9">
    <location>
        <begin position="168"/>
        <end position="191"/>
    </location>
</feature>
<feature type="signal peptide" evidence="10">
    <location>
        <begin position="1"/>
        <end position="18"/>
    </location>
</feature>
<comment type="pathway">
    <text evidence="9">Protein modification; lipoprotein biosynthesis (N-acyl transfer).</text>
</comment>
<gene>
    <name evidence="9 12" type="primary">lnt</name>
    <name evidence="12" type="ORF">AMOR_49050</name>
</gene>
<dbReference type="Pfam" id="PF20154">
    <property type="entry name" value="LNT_N"/>
    <property type="match status" value="1"/>
</dbReference>
<feature type="transmembrane region" description="Helical" evidence="9">
    <location>
        <begin position="36"/>
        <end position="56"/>
    </location>
</feature>
<keyword evidence="6 9" id="KW-1133">Transmembrane helix</keyword>
<dbReference type="RefSeq" id="WP_248355105.1">
    <property type="nucleotide sequence ID" value="NZ_AP025591.1"/>
</dbReference>
<evidence type="ECO:0000256" key="9">
    <source>
        <dbReference type="HAMAP-Rule" id="MF_01148"/>
    </source>
</evidence>
<dbReference type="PANTHER" id="PTHR38686:SF1">
    <property type="entry name" value="APOLIPOPROTEIN N-ACYLTRANSFERASE"/>
    <property type="match status" value="1"/>
</dbReference>
<evidence type="ECO:0000256" key="8">
    <source>
        <dbReference type="ARBA" id="ARBA00023315"/>
    </source>
</evidence>
<comment type="subcellular location">
    <subcellularLocation>
        <location evidence="1 9">Cell membrane</location>
        <topology evidence="1 9">Multi-pass membrane protein</topology>
    </subcellularLocation>
</comment>
<accession>A0ABM7X290</accession>
<dbReference type="EC" id="2.3.1.269" evidence="9"/>
<comment type="function">
    <text evidence="9">Catalyzes the phospholipid dependent N-acylation of the N-terminal cysteine of apolipoprotein, the last step in lipoprotein maturation.</text>
</comment>
<feature type="transmembrane region" description="Helical" evidence="9">
    <location>
        <begin position="94"/>
        <end position="118"/>
    </location>
</feature>
<comment type="catalytic activity">
    <reaction evidence="9">
        <text>N-terminal S-1,2-diacyl-sn-glyceryl-L-cysteinyl-[lipoprotein] + a glycerophospholipid = N-acyl-S-1,2-diacyl-sn-glyceryl-L-cysteinyl-[lipoprotein] + a 2-acyl-sn-glycero-3-phospholipid + H(+)</text>
        <dbReference type="Rhea" id="RHEA:48228"/>
        <dbReference type="Rhea" id="RHEA-COMP:14681"/>
        <dbReference type="Rhea" id="RHEA-COMP:14684"/>
        <dbReference type="ChEBI" id="CHEBI:15378"/>
        <dbReference type="ChEBI" id="CHEBI:136912"/>
        <dbReference type="ChEBI" id="CHEBI:140656"/>
        <dbReference type="ChEBI" id="CHEBI:140657"/>
        <dbReference type="ChEBI" id="CHEBI:140660"/>
        <dbReference type="EC" id="2.3.1.269"/>
    </reaction>
</comment>
<keyword evidence="3 9" id="KW-1003">Cell membrane</keyword>
<feature type="transmembrane region" description="Helical" evidence="9">
    <location>
        <begin position="564"/>
        <end position="581"/>
    </location>
</feature>
<dbReference type="InterPro" id="IPR036526">
    <property type="entry name" value="C-N_Hydrolase_sf"/>
</dbReference>
<dbReference type="PROSITE" id="PS50263">
    <property type="entry name" value="CN_HYDROLASE"/>
    <property type="match status" value="1"/>
</dbReference>
<comment type="similarity">
    <text evidence="2 9">Belongs to the CN hydrolase family. Apolipoprotein N-acyltransferase subfamily.</text>
</comment>
<keyword evidence="5 9" id="KW-0812">Transmembrane</keyword>
<organism evidence="12 13">
    <name type="scientific">Anaeromyxobacter oryzae</name>
    <dbReference type="NCBI Taxonomy" id="2918170"/>
    <lineage>
        <taxon>Bacteria</taxon>
        <taxon>Pseudomonadati</taxon>
        <taxon>Myxococcota</taxon>
        <taxon>Myxococcia</taxon>
        <taxon>Myxococcales</taxon>
        <taxon>Cystobacterineae</taxon>
        <taxon>Anaeromyxobacteraceae</taxon>
        <taxon>Anaeromyxobacter</taxon>
    </lineage>
</organism>